<dbReference type="GO" id="GO:0008270">
    <property type="term" value="F:zinc ion binding"/>
    <property type="evidence" value="ECO:0007669"/>
    <property type="project" value="UniProtKB-KW"/>
</dbReference>
<dbReference type="Gene3D" id="4.10.60.10">
    <property type="entry name" value="Zinc finger, CCHC-type"/>
    <property type="match status" value="1"/>
</dbReference>
<keyword evidence="1" id="KW-0479">Metal-binding</keyword>
<keyword evidence="5" id="KW-1185">Reference proteome</keyword>
<organism evidence="4 5">
    <name type="scientific">Cryptotermes secundus</name>
    <dbReference type="NCBI Taxonomy" id="105785"/>
    <lineage>
        <taxon>Eukaryota</taxon>
        <taxon>Metazoa</taxon>
        <taxon>Ecdysozoa</taxon>
        <taxon>Arthropoda</taxon>
        <taxon>Hexapoda</taxon>
        <taxon>Insecta</taxon>
        <taxon>Pterygota</taxon>
        <taxon>Neoptera</taxon>
        <taxon>Polyneoptera</taxon>
        <taxon>Dictyoptera</taxon>
        <taxon>Blattodea</taxon>
        <taxon>Blattoidea</taxon>
        <taxon>Termitoidae</taxon>
        <taxon>Kalotermitidae</taxon>
        <taxon>Cryptotermitinae</taxon>
        <taxon>Cryptotermes</taxon>
    </lineage>
</organism>
<feature type="region of interest" description="Disordered" evidence="2">
    <location>
        <begin position="169"/>
        <end position="220"/>
    </location>
</feature>
<evidence type="ECO:0000313" key="4">
    <source>
        <dbReference type="EMBL" id="PNF19606.1"/>
    </source>
</evidence>
<feature type="compositionally biased region" description="Basic and acidic residues" evidence="2">
    <location>
        <begin position="169"/>
        <end position="182"/>
    </location>
</feature>
<dbReference type="AlphaFoldDB" id="A0A2J7PTE9"/>
<evidence type="ECO:0000313" key="5">
    <source>
        <dbReference type="Proteomes" id="UP000235965"/>
    </source>
</evidence>
<proteinExistence type="predicted"/>
<dbReference type="InterPro" id="IPR001878">
    <property type="entry name" value="Znf_CCHC"/>
</dbReference>
<sequence>MREAKSRLEKTNPNAIEGGVILVSEFMMGTFVARLKDCRINYIVKARGEENSLAQLVEIALQEESEVKSQRFKGNFGNLTWPNPGNVGNLRSDYKPQVKREVNVVTSIKCFKCQRAGHKARDCSSKYMCGACRKVGHVTEDCRARGSQGSGAVGYPEQPRIARPIGCESEHESKRINEKDQGDASEGFDGTKNVGNSKGIIGNEHEGSSRNKGSSKGVIGNDHDNSPWIIVNDRIGIVGNYSGEIIQNDSLGHYEVYVVSPQLREGLWIALIDTGSQVSLVKESSLTRFSVQKGRDIRICGITGSQMDIRRQVELKIENTLEPLKPMCYVVDSLPRNLRYHFWTRLVG</sequence>
<reference evidence="4 5" key="1">
    <citation type="submission" date="2017-12" db="EMBL/GenBank/DDBJ databases">
        <title>Hemimetabolous genomes reveal molecular basis of termite eusociality.</title>
        <authorList>
            <person name="Harrison M.C."/>
            <person name="Jongepier E."/>
            <person name="Robertson H.M."/>
            <person name="Arning N."/>
            <person name="Bitard-Feildel T."/>
            <person name="Chao H."/>
            <person name="Childers C.P."/>
            <person name="Dinh H."/>
            <person name="Doddapaneni H."/>
            <person name="Dugan S."/>
            <person name="Gowin J."/>
            <person name="Greiner C."/>
            <person name="Han Y."/>
            <person name="Hu H."/>
            <person name="Hughes D.S.T."/>
            <person name="Huylmans A.-K."/>
            <person name="Kemena C."/>
            <person name="Kremer L.P.M."/>
            <person name="Lee S.L."/>
            <person name="Lopez-Ezquerra A."/>
            <person name="Mallet L."/>
            <person name="Monroy-Kuhn J.M."/>
            <person name="Moser A."/>
            <person name="Murali S.C."/>
            <person name="Muzny D.M."/>
            <person name="Otani S."/>
            <person name="Piulachs M.-D."/>
            <person name="Poelchau M."/>
            <person name="Qu J."/>
            <person name="Schaub F."/>
            <person name="Wada-Katsumata A."/>
            <person name="Worley K.C."/>
            <person name="Xie Q."/>
            <person name="Ylla G."/>
            <person name="Poulsen M."/>
            <person name="Gibbs R.A."/>
            <person name="Schal C."/>
            <person name="Richards S."/>
            <person name="Belles X."/>
            <person name="Korb J."/>
            <person name="Bornberg-Bauer E."/>
        </authorList>
    </citation>
    <scope>NUCLEOTIDE SEQUENCE [LARGE SCALE GENOMIC DNA]</scope>
    <source>
        <tissue evidence="4">Whole body</tissue>
    </source>
</reference>
<keyword evidence="1" id="KW-0863">Zinc-finger</keyword>
<dbReference type="InterPro" id="IPR036875">
    <property type="entry name" value="Znf_CCHC_sf"/>
</dbReference>
<dbReference type="Pfam" id="PF00098">
    <property type="entry name" value="zf-CCHC"/>
    <property type="match status" value="1"/>
</dbReference>
<protein>
    <recommendedName>
        <fullName evidence="3">CCHC-type domain-containing protein</fullName>
    </recommendedName>
</protein>
<dbReference type="EMBL" id="NEVH01021581">
    <property type="protein sequence ID" value="PNF19606.1"/>
    <property type="molecule type" value="Genomic_DNA"/>
</dbReference>
<dbReference type="SUPFAM" id="SSF57756">
    <property type="entry name" value="Retrovirus zinc finger-like domains"/>
    <property type="match status" value="1"/>
</dbReference>
<dbReference type="Proteomes" id="UP000235965">
    <property type="component" value="Unassembled WGS sequence"/>
</dbReference>
<evidence type="ECO:0000256" key="2">
    <source>
        <dbReference type="SAM" id="MobiDB-lite"/>
    </source>
</evidence>
<evidence type="ECO:0000256" key="1">
    <source>
        <dbReference type="PROSITE-ProRule" id="PRU00047"/>
    </source>
</evidence>
<accession>A0A2J7PTE9</accession>
<evidence type="ECO:0000259" key="3">
    <source>
        <dbReference type="PROSITE" id="PS50158"/>
    </source>
</evidence>
<gene>
    <name evidence="4" type="ORF">B7P43_G16783</name>
</gene>
<dbReference type="PROSITE" id="PS50158">
    <property type="entry name" value="ZF_CCHC"/>
    <property type="match status" value="1"/>
</dbReference>
<dbReference type="InParanoid" id="A0A2J7PTE9"/>
<comment type="caution">
    <text evidence="4">The sequence shown here is derived from an EMBL/GenBank/DDBJ whole genome shotgun (WGS) entry which is preliminary data.</text>
</comment>
<name>A0A2J7PTE9_9NEOP</name>
<dbReference type="GO" id="GO:0003676">
    <property type="term" value="F:nucleic acid binding"/>
    <property type="evidence" value="ECO:0007669"/>
    <property type="project" value="InterPro"/>
</dbReference>
<keyword evidence="1" id="KW-0862">Zinc</keyword>
<feature type="domain" description="CCHC-type" evidence="3">
    <location>
        <begin position="109"/>
        <end position="123"/>
    </location>
</feature>
<dbReference type="SMART" id="SM00343">
    <property type="entry name" value="ZnF_C2HC"/>
    <property type="match status" value="2"/>
</dbReference>